<dbReference type="Proteomes" id="UP001356427">
    <property type="component" value="Unassembled WGS sequence"/>
</dbReference>
<gene>
    <name evidence="3" type="ORF">J4Q44_G00159040</name>
</gene>
<dbReference type="PANTHER" id="PTHR12855">
    <property type="entry name" value="DNA METHYLTRANSFERASE 1-ASSOCIATED PROTEIN 1 FAMILY MEMBER"/>
    <property type="match status" value="1"/>
</dbReference>
<dbReference type="GO" id="GO:0003714">
    <property type="term" value="F:transcription corepressor activity"/>
    <property type="evidence" value="ECO:0007669"/>
    <property type="project" value="TreeGrafter"/>
</dbReference>
<comment type="caution">
    <text evidence="3">The sequence shown here is derived from an EMBL/GenBank/DDBJ whole genome shotgun (WGS) entry which is preliminary data.</text>
</comment>
<dbReference type="AlphaFoldDB" id="A0AAN8LLZ5"/>
<name>A0AAN8LLZ5_9TELE</name>
<evidence type="ECO:0000259" key="2">
    <source>
        <dbReference type="Pfam" id="PF05499"/>
    </source>
</evidence>
<dbReference type="GO" id="GO:0035267">
    <property type="term" value="C:NuA4 histone acetyltransferase complex"/>
    <property type="evidence" value="ECO:0007669"/>
    <property type="project" value="InterPro"/>
</dbReference>
<evidence type="ECO:0000313" key="3">
    <source>
        <dbReference type="EMBL" id="KAK6314445.1"/>
    </source>
</evidence>
<dbReference type="InterPro" id="IPR008468">
    <property type="entry name" value="DMAP1"/>
</dbReference>
<evidence type="ECO:0000256" key="1">
    <source>
        <dbReference type="SAM" id="MobiDB-lite"/>
    </source>
</evidence>
<sequence length="142" mass="16520">MTTAGDTQPLQPSATQKTFNGGPEGTLQQHLRMQTKVRAATWTEPKIYIFDAGHERRRKEQLERPFNRTPDQVEEEEYLMQELRKIESRKKEREKKKVQDLQKLITATDTNTEMTRVECKATKKKLPLKRETVCVLVISSCS</sequence>
<feature type="domain" description="DNA methyltransferase 1-associated 1" evidence="2">
    <location>
        <begin position="75"/>
        <end position="132"/>
    </location>
</feature>
<dbReference type="Pfam" id="PF05499">
    <property type="entry name" value="DMAP1"/>
    <property type="match status" value="1"/>
</dbReference>
<evidence type="ECO:0000313" key="4">
    <source>
        <dbReference type="Proteomes" id="UP001356427"/>
    </source>
</evidence>
<dbReference type="GO" id="GO:0000812">
    <property type="term" value="C:Swr1 complex"/>
    <property type="evidence" value="ECO:0007669"/>
    <property type="project" value="TreeGrafter"/>
</dbReference>
<keyword evidence="4" id="KW-1185">Reference proteome</keyword>
<organism evidence="3 4">
    <name type="scientific">Coregonus suidteri</name>
    <dbReference type="NCBI Taxonomy" id="861788"/>
    <lineage>
        <taxon>Eukaryota</taxon>
        <taxon>Metazoa</taxon>
        <taxon>Chordata</taxon>
        <taxon>Craniata</taxon>
        <taxon>Vertebrata</taxon>
        <taxon>Euteleostomi</taxon>
        <taxon>Actinopterygii</taxon>
        <taxon>Neopterygii</taxon>
        <taxon>Teleostei</taxon>
        <taxon>Protacanthopterygii</taxon>
        <taxon>Salmoniformes</taxon>
        <taxon>Salmonidae</taxon>
        <taxon>Coregoninae</taxon>
        <taxon>Coregonus</taxon>
    </lineage>
</organism>
<feature type="region of interest" description="Disordered" evidence="1">
    <location>
        <begin position="1"/>
        <end position="29"/>
    </location>
</feature>
<feature type="compositionally biased region" description="Polar residues" evidence="1">
    <location>
        <begin position="1"/>
        <end position="19"/>
    </location>
</feature>
<dbReference type="InterPro" id="IPR027109">
    <property type="entry name" value="Swc4/Dmap1"/>
</dbReference>
<dbReference type="GO" id="GO:0000122">
    <property type="term" value="P:negative regulation of transcription by RNA polymerase II"/>
    <property type="evidence" value="ECO:0007669"/>
    <property type="project" value="TreeGrafter"/>
</dbReference>
<dbReference type="EMBL" id="JAGTTL010000013">
    <property type="protein sequence ID" value="KAK6314445.1"/>
    <property type="molecule type" value="Genomic_DNA"/>
</dbReference>
<protein>
    <recommendedName>
        <fullName evidence="2">DNA methyltransferase 1-associated 1 domain-containing protein</fullName>
    </recommendedName>
</protein>
<dbReference type="GO" id="GO:0006338">
    <property type="term" value="P:chromatin remodeling"/>
    <property type="evidence" value="ECO:0007669"/>
    <property type="project" value="InterPro"/>
</dbReference>
<dbReference type="GO" id="GO:0006281">
    <property type="term" value="P:DNA repair"/>
    <property type="evidence" value="ECO:0007669"/>
    <property type="project" value="InterPro"/>
</dbReference>
<proteinExistence type="predicted"/>
<accession>A0AAN8LLZ5</accession>
<dbReference type="PANTHER" id="PTHR12855:SF10">
    <property type="entry name" value="DNA METHYLTRANSFERASE 1-ASSOCIATED PROTEIN 1"/>
    <property type="match status" value="1"/>
</dbReference>
<reference evidence="3 4" key="1">
    <citation type="submission" date="2021-04" db="EMBL/GenBank/DDBJ databases">
        <authorList>
            <person name="De Guttry C."/>
            <person name="Zahm M."/>
            <person name="Klopp C."/>
            <person name="Cabau C."/>
            <person name="Louis A."/>
            <person name="Berthelot C."/>
            <person name="Parey E."/>
            <person name="Roest Crollius H."/>
            <person name="Montfort J."/>
            <person name="Robinson-Rechavi M."/>
            <person name="Bucao C."/>
            <person name="Bouchez O."/>
            <person name="Gislard M."/>
            <person name="Lluch J."/>
            <person name="Milhes M."/>
            <person name="Lampietro C."/>
            <person name="Lopez Roques C."/>
            <person name="Donnadieu C."/>
            <person name="Braasch I."/>
            <person name="Desvignes T."/>
            <person name="Postlethwait J."/>
            <person name="Bobe J."/>
            <person name="Wedekind C."/>
            <person name="Guiguen Y."/>
        </authorList>
    </citation>
    <scope>NUCLEOTIDE SEQUENCE [LARGE SCALE GENOMIC DNA]</scope>
    <source>
        <strain evidence="3">Cs_M1</strain>
        <tissue evidence="3">Blood</tissue>
    </source>
</reference>